<protein>
    <submittedName>
        <fullName evidence="1">Uncharacterized protein</fullName>
    </submittedName>
</protein>
<dbReference type="Proteomes" id="UP001197875">
    <property type="component" value="Unassembled WGS sequence"/>
</dbReference>
<proteinExistence type="predicted"/>
<reference evidence="1 2" key="1">
    <citation type="submission" date="2021-10" db="EMBL/GenBank/DDBJ databases">
        <title>Anaerobic single-cell dispensing facilitates the cultivation of human gut bacteria.</title>
        <authorList>
            <person name="Afrizal A."/>
        </authorList>
    </citation>
    <scope>NUCLEOTIDE SEQUENCE [LARGE SCALE GENOMIC DNA]</scope>
    <source>
        <strain evidence="1 2">CLA-AA-H277</strain>
    </source>
</reference>
<name>A0AAE3J602_9FIRM</name>
<dbReference type="RefSeq" id="WP_227614819.1">
    <property type="nucleotide sequence ID" value="NZ_JAJEPR010000008.1"/>
</dbReference>
<organism evidence="1 2">
    <name type="scientific">Fusicatenibacter faecihominis</name>
    <dbReference type="NCBI Taxonomy" id="2881276"/>
    <lineage>
        <taxon>Bacteria</taxon>
        <taxon>Bacillati</taxon>
        <taxon>Bacillota</taxon>
        <taxon>Clostridia</taxon>
        <taxon>Lachnospirales</taxon>
        <taxon>Lachnospiraceae</taxon>
        <taxon>Fusicatenibacter</taxon>
    </lineage>
</organism>
<accession>A0AAE3J602</accession>
<dbReference type="AlphaFoldDB" id="A0AAE3J602"/>
<gene>
    <name evidence="1" type="ORF">LKD71_06635</name>
</gene>
<keyword evidence="2" id="KW-1185">Reference proteome</keyword>
<dbReference type="EMBL" id="JAJEPR010000008">
    <property type="protein sequence ID" value="MCC2189479.1"/>
    <property type="molecule type" value="Genomic_DNA"/>
</dbReference>
<evidence type="ECO:0000313" key="1">
    <source>
        <dbReference type="EMBL" id="MCC2189479.1"/>
    </source>
</evidence>
<evidence type="ECO:0000313" key="2">
    <source>
        <dbReference type="Proteomes" id="UP001197875"/>
    </source>
</evidence>
<sequence>MRDNVFLENKKELELADFMNYADGSRGNLGKDIPVTIYRLLEYSIREQLIRQFGKETQIQVFQDAGFRAEIKE</sequence>
<comment type="caution">
    <text evidence="1">The sequence shown here is derived from an EMBL/GenBank/DDBJ whole genome shotgun (WGS) entry which is preliminary data.</text>
</comment>